<dbReference type="EMBL" id="CACRXK020004639">
    <property type="protein sequence ID" value="CAB4003475.1"/>
    <property type="molecule type" value="Genomic_DNA"/>
</dbReference>
<dbReference type="PANTHER" id="PTHR47331:SF5">
    <property type="entry name" value="RIBONUCLEASE H"/>
    <property type="match status" value="1"/>
</dbReference>
<evidence type="ECO:0000313" key="2">
    <source>
        <dbReference type="Proteomes" id="UP001152795"/>
    </source>
</evidence>
<dbReference type="Proteomes" id="UP001152795">
    <property type="component" value="Unassembled WGS sequence"/>
</dbReference>
<organism evidence="1 2">
    <name type="scientific">Paramuricea clavata</name>
    <name type="common">Red gorgonian</name>
    <name type="synonym">Violescent sea-whip</name>
    <dbReference type="NCBI Taxonomy" id="317549"/>
    <lineage>
        <taxon>Eukaryota</taxon>
        <taxon>Metazoa</taxon>
        <taxon>Cnidaria</taxon>
        <taxon>Anthozoa</taxon>
        <taxon>Octocorallia</taxon>
        <taxon>Malacalcyonacea</taxon>
        <taxon>Plexauridae</taxon>
        <taxon>Paramuricea</taxon>
    </lineage>
</organism>
<dbReference type="InterPro" id="IPR005312">
    <property type="entry name" value="DUF1759"/>
</dbReference>
<proteinExistence type="predicted"/>
<dbReference type="AlphaFoldDB" id="A0A6S7HCA9"/>
<evidence type="ECO:0000313" key="1">
    <source>
        <dbReference type="EMBL" id="CAB4003475.1"/>
    </source>
</evidence>
<reference evidence="1" key="1">
    <citation type="submission" date="2020-04" db="EMBL/GenBank/DDBJ databases">
        <authorList>
            <person name="Alioto T."/>
            <person name="Alioto T."/>
            <person name="Gomez Garrido J."/>
        </authorList>
    </citation>
    <scope>NUCLEOTIDE SEQUENCE</scope>
    <source>
        <strain evidence="1">A484AB</strain>
    </source>
</reference>
<comment type="caution">
    <text evidence="1">The sequence shown here is derived from an EMBL/GenBank/DDBJ whole genome shotgun (WGS) entry which is preliminary data.</text>
</comment>
<dbReference type="OrthoDB" id="5989194at2759"/>
<sequence length="370" mass="42616">MAETNRQLSASLARQNLPKCHPDVFSGDFAMFHAWKKAFQATIYDAEISPEQGINYLHKYTSGEPQKLIDNYRKRIDDNQFKVIKEQWSEMERRFGNVAAITNALLQRLEDASRFGEKDAKKLKEFSDLCDNVSDQMKQLPGLKCLNYPNVIRPLVMKLPGHLQRKWDERVVEFASTNYDLYPIYFEVFAREVRKYARLKNHPNVTVYENMRTDIPRSGRKDRYKDEDHRILKGNTESPSPSSEEKHCHTAKNCKVPVKCQKCDSARHLTLFHFEQQKKPGREDQKEEVTSSCTELCSGTQGLSCSKIVLLDVFLEREPDKVHRVYAIIDEQSNASMITPKLADKLGCTGPREKYLLSTCGASTCVSYSK</sequence>
<accession>A0A6S7HCA9</accession>
<gene>
    <name evidence="1" type="ORF">PACLA_8A046842</name>
</gene>
<dbReference type="Pfam" id="PF03564">
    <property type="entry name" value="DUF1759"/>
    <property type="match status" value="1"/>
</dbReference>
<dbReference type="PANTHER" id="PTHR47331">
    <property type="entry name" value="PHD-TYPE DOMAIN-CONTAINING PROTEIN"/>
    <property type="match status" value="1"/>
</dbReference>
<name>A0A6S7HCA9_PARCT</name>
<protein>
    <submittedName>
        <fullName evidence="1">Uncharacterized protein</fullName>
    </submittedName>
</protein>
<keyword evidence="2" id="KW-1185">Reference proteome</keyword>